<evidence type="ECO:0000313" key="1">
    <source>
        <dbReference type="EMBL" id="MBI5170531.1"/>
    </source>
</evidence>
<proteinExistence type="predicted"/>
<organism evidence="1 2">
    <name type="scientific">Eiseniibacteriota bacterium</name>
    <dbReference type="NCBI Taxonomy" id="2212470"/>
    <lineage>
        <taxon>Bacteria</taxon>
        <taxon>Candidatus Eiseniibacteriota</taxon>
    </lineage>
</organism>
<comment type="caution">
    <text evidence="1">The sequence shown here is derived from an EMBL/GenBank/DDBJ whole genome shotgun (WGS) entry which is preliminary data.</text>
</comment>
<dbReference type="Proteomes" id="UP000696931">
    <property type="component" value="Unassembled WGS sequence"/>
</dbReference>
<evidence type="ECO:0000313" key="2">
    <source>
        <dbReference type="Proteomes" id="UP000696931"/>
    </source>
</evidence>
<protein>
    <submittedName>
        <fullName evidence="1">Uncharacterized protein</fullName>
    </submittedName>
</protein>
<dbReference type="AlphaFoldDB" id="A0A933WA09"/>
<gene>
    <name evidence="1" type="ORF">HZA61_13670</name>
</gene>
<dbReference type="EMBL" id="JACRIW010000097">
    <property type="protein sequence ID" value="MBI5170531.1"/>
    <property type="molecule type" value="Genomic_DNA"/>
</dbReference>
<accession>A0A933WA09</accession>
<reference evidence="1" key="1">
    <citation type="submission" date="2020-07" db="EMBL/GenBank/DDBJ databases">
        <title>Huge and variable diversity of episymbiotic CPR bacteria and DPANN archaea in groundwater ecosystems.</title>
        <authorList>
            <person name="He C.Y."/>
            <person name="Keren R."/>
            <person name="Whittaker M."/>
            <person name="Farag I.F."/>
            <person name="Doudna J."/>
            <person name="Cate J.H.D."/>
            <person name="Banfield J.F."/>
        </authorList>
    </citation>
    <scope>NUCLEOTIDE SEQUENCE</scope>
    <source>
        <strain evidence="1">NC_groundwater_1813_Pr3_B-0.1um_71_17</strain>
    </source>
</reference>
<name>A0A933WA09_UNCEI</name>
<sequence length="230" mass="26371">MSFRPSYWSETDPTKLLLNSVQGQVRRAMVAKALENPDEELPPGDYLAPRLTAEQRQGMANLHPSLMGGEYLPDMEDGEVEIARVVLDSVMCDVTSVRARRLPSGRIGYRVVDEYQDDPESAAEFPFVLPFEESDQPLTLAELVEFMSSTRKSGEEYQRGLLERHWESHYHPGWMEAEEAVAFAVAESDFYPQLGDYYERLGARKCREWIREERDNYEGKRRPAGGHFGM</sequence>